<feature type="active site" description="Tele-phosphohistidine intermediate" evidence="2">
    <location>
        <position position="3"/>
    </location>
</feature>
<protein>
    <submittedName>
        <fullName evidence="4">Phosphoglycerate mutase</fullName>
    </submittedName>
</protein>
<feature type="binding site" evidence="3">
    <location>
        <begin position="2"/>
        <end position="9"/>
    </location>
    <ligand>
        <name>substrate</name>
    </ligand>
</feature>
<dbReference type="PANTHER" id="PTHR46517">
    <property type="entry name" value="FRUCTOSE-2,6-BISPHOSPHATASE TIGAR"/>
    <property type="match status" value="1"/>
</dbReference>
<dbReference type="GO" id="GO:0004331">
    <property type="term" value="F:fructose-2,6-bisphosphate 2-phosphatase activity"/>
    <property type="evidence" value="ECO:0007669"/>
    <property type="project" value="TreeGrafter"/>
</dbReference>
<feature type="active site" description="Proton donor/acceptor" evidence="2">
    <location>
        <position position="76"/>
    </location>
</feature>
<sequence length="205" mass="22509">MRHGETPWNTERRLQGHIDIPLNDNGLAQAAAAARSLAAQPFAAIYSSDLERARRTAAAVADAQGVAIQNDPRLRERHYGVFQGLTYDEAAALHPEAYRRFKERAPEFAFPGGGESLLVFSRRIGEALDEIARRHPGEQVLVVTHGGVLDIAHRLATGKPLQAARDFAIPNAALNWIEHDGDGWRMLAWAVQDHLDGALDELPTS</sequence>
<evidence type="ECO:0000313" key="4">
    <source>
        <dbReference type="EMBL" id="TDN46762.1"/>
    </source>
</evidence>
<dbReference type="PANTHER" id="PTHR46517:SF1">
    <property type="entry name" value="FRUCTOSE-2,6-BISPHOSPHATASE TIGAR"/>
    <property type="match status" value="1"/>
</dbReference>
<gene>
    <name evidence="4" type="ORF">C7389_1254</name>
</gene>
<feature type="binding site" evidence="3">
    <location>
        <position position="52"/>
    </location>
    <ligand>
        <name>substrate</name>
    </ligand>
</feature>
<dbReference type="PIRSF" id="PIRSF000709">
    <property type="entry name" value="6PFK_2-Ptase"/>
    <property type="match status" value="1"/>
</dbReference>
<dbReference type="AlphaFoldDB" id="A0A4V6PQI0"/>
<proteinExistence type="predicted"/>
<dbReference type="EMBL" id="SNVV01000025">
    <property type="protein sequence ID" value="TDN46762.1"/>
    <property type="molecule type" value="Genomic_DNA"/>
</dbReference>
<dbReference type="SMART" id="SM00855">
    <property type="entry name" value="PGAM"/>
    <property type="match status" value="1"/>
</dbReference>
<evidence type="ECO:0000313" key="5">
    <source>
        <dbReference type="Proteomes" id="UP000295129"/>
    </source>
</evidence>
<reference evidence="4 5" key="1">
    <citation type="submission" date="2019-03" db="EMBL/GenBank/DDBJ databases">
        <title>Genomic Encyclopedia of Type Strains, Phase IV (KMG-IV): sequencing the most valuable type-strain genomes for metagenomic binning, comparative biology and taxonomic classification.</title>
        <authorList>
            <person name="Goeker M."/>
        </authorList>
    </citation>
    <scope>NUCLEOTIDE SEQUENCE [LARGE SCALE GENOMIC DNA]</scope>
    <source>
        <strain evidence="4 5">DSM 12121</strain>
    </source>
</reference>
<dbReference type="GO" id="GO:0043456">
    <property type="term" value="P:regulation of pentose-phosphate shunt"/>
    <property type="evidence" value="ECO:0007669"/>
    <property type="project" value="TreeGrafter"/>
</dbReference>
<feature type="binding site" evidence="3">
    <location>
        <begin position="76"/>
        <end position="79"/>
    </location>
    <ligand>
        <name>substrate</name>
    </ligand>
</feature>
<evidence type="ECO:0000256" key="2">
    <source>
        <dbReference type="PIRSR" id="PIRSR613078-1"/>
    </source>
</evidence>
<dbReference type="SUPFAM" id="SSF53254">
    <property type="entry name" value="Phosphoglycerate mutase-like"/>
    <property type="match status" value="1"/>
</dbReference>
<keyword evidence="1" id="KW-0378">Hydrolase</keyword>
<dbReference type="GO" id="GO:0045820">
    <property type="term" value="P:negative regulation of glycolytic process"/>
    <property type="evidence" value="ECO:0007669"/>
    <property type="project" value="TreeGrafter"/>
</dbReference>
<dbReference type="Gene3D" id="3.40.50.1240">
    <property type="entry name" value="Phosphoglycerate mutase-like"/>
    <property type="match status" value="1"/>
</dbReference>
<dbReference type="InterPro" id="IPR029033">
    <property type="entry name" value="His_PPase_superfam"/>
</dbReference>
<dbReference type="Proteomes" id="UP000295129">
    <property type="component" value="Unassembled WGS sequence"/>
</dbReference>
<evidence type="ECO:0000256" key="1">
    <source>
        <dbReference type="ARBA" id="ARBA00022801"/>
    </source>
</evidence>
<dbReference type="InterPro" id="IPR013078">
    <property type="entry name" value="His_Pase_superF_clade-1"/>
</dbReference>
<organism evidence="4 5">
    <name type="scientific">Azoarcus indigens</name>
    <dbReference type="NCBI Taxonomy" id="29545"/>
    <lineage>
        <taxon>Bacteria</taxon>
        <taxon>Pseudomonadati</taxon>
        <taxon>Pseudomonadota</taxon>
        <taxon>Betaproteobacteria</taxon>
        <taxon>Rhodocyclales</taxon>
        <taxon>Zoogloeaceae</taxon>
        <taxon>Azoarcus</taxon>
    </lineage>
</organism>
<keyword evidence="5" id="KW-1185">Reference proteome</keyword>
<dbReference type="GO" id="GO:0005829">
    <property type="term" value="C:cytosol"/>
    <property type="evidence" value="ECO:0007669"/>
    <property type="project" value="TreeGrafter"/>
</dbReference>
<comment type="caution">
    <text evidence="4">The sequence shown here is derived from an EMBL/GenBank/DDBJ whole genome shotgun (WGS) entry which is preliminary data.</text>
</comment>
<dbReference type="Pfam" id="PF00300">
    <property type="entry name" value="His_Phos_1"/>
    <property type="match status" value="1"/>
</dbReference>
<name>A0A4V6PQI0_9RHOO</name>
<evidence type="ECO:0000256" key="3">
    <source>
        <dbReference type="PIRSR" id="PIRSR613078-2"/>
    </source>
</evidence>
<dbReference type="CDD" id="cd07067">
    <property type="entry name" value="HP_PGM_like"/>
    <property type="match status" value="1"/>
</dbReference>
<dbReference type="InterPro" id="IPR051695">
    <property type="entry name" value="Phosphoglycerate_Mutase"/>
</dbReference>
<accession>A0A4V6PQI0</accession>